<sequence length="113" mass="12642">MRVSIENRSEAEIAGVTAVFREGYFVTTHSIPQCKAFKIPAKALTVWGTQIQLRPPVRVHFTDVNGRHWTKILQEGRDPNLRQKEHPSLNPAKNLSKLLKPSLSIGPLPYGCG</sequence>
<dbReference type="AlphaFoldDB" id="A0A918ZGH9"/>
<evidence type="ECO:0000313" key="2">
    <source>
        <dbReference type="Proteomes" id="UP000603227"/>
    </source>
</evidence>
<accession>A0A918ZGH9</accession>
<reference evidence="1" key="1">
    <citation type="journal article" date="2014" name="Int. J. Syst. Evol. Microbiol.">
        <title>Complete genome sequence of Corynebacterium casei LMG S-19264T (=DSM 44701T), isolated from a smear-ripened cheese.</title>
        <authorList>
            <consortium name="US DOE Joint Genome Institute (JGI-PGF)"/>
            <person name="Walter F."/>
            <person name="Albersmeier A."/>
            <person name="Kalinowski J."/>
            <person name="Ruckert C."/>
        </authorList>
    </citation>
    <scope>NUCLEOTIDE SEQUENCE</scope>
    <source>
        <strain evidence="1">CGMCC 4.7403</strain>
    </source>
</reference>
<protein>
    <submittedName>
        <fullName evidence="1">Uncharacterized protein</fullName>
    </submittedName>
</protein>
<keyword evidence="2" id="KW-1185">Reference proteome</keyword>
<dbReference type="EMBL" id="BNAT01000036">
    <property type="protein sequence ID" value="GHE51610.1"/>
    <property type="molecule type" value="Genomic_DNA"/>
</dbReference>
<dbReference type="Proteomes" id="UP000603227">
    <property type="component" value="Unassembled WGS sequence"/>
</dbReference>
<gene>
    <name evidence="1" type="ORF">GCM10017771_73890</name>
</gene>
<comment type="caution">
    <text evidence="1">The sequence shown here is derived from an EMBL/GenBank/DDBJ whole genome shotgun (WGS) entry which is preliminary data.</text>
</comment>
<organism evidence="1 2">
    <name type="scientific">Streptomyces capitiformicae</name>
    <dbReference type="NCBI Taxonomy" id="2014920"/>
    <lineage>
        <taxon>Bacteria</taxon>
        <taxon>Bacillati</taxon>
        <taxon>Actinomycetota</taxon>
        <taxon>Actinomycetes</taxon>
        <taxon>Kitasatosporales</taxon>
        <taxon>Streptomycetaceae</taxon>
        <taxon>Streptomyces</taxon>
    </lineage>
</organism>
<evidence type="ECO:0000313" key="1">
    <source>
        <dbReference type="EMBL" id="GHE51610.1"/>
    </source>
</evidence>
<name>A0A918ZGH9_9ACTN</name>
<proteinExistence type="predicted"/>
<reference evidence="1" key="2">
    <citation type="submission" date="2020-09" db="EMBL/GenBank/DDBJ databases">
        <authorList>
            <person name="Sun Q."/>
            <person name="Zhou Y."/>
        </authorList>
    </citation>
    <scope>NUCLEOTIDE SEQUENCE</scope>
    <source>
        <strain evidence="1">CGMCC 4.7403</strain>
    </source>
</reference>